<keyword evidence="2" id="KW-0418">Kinase</keyword>
<dbReference type="Proteomes" id="UP000266673">
    <property type="component" value="Unassembled WGS sequence"/>
</dbReference>
<dbReference type="AlphaFoldDB" id="A0A397U5I7"/>
<proteinExistence type="predicted"/>
<keyword evidence="2" id="KW-0808">Transferase</keyword>
<dbReference type="GO" id="GO:0004672">
    <property type="term" value="F:protein kinase activity"/>
    <property type="evidence" value="ECO:0007669"/>
    <property type="project" value="InterPro"/>
</dbReference>
<dbReference type="GO" id="GO:0005524">
    <property type="term" value="F:ATP binding"/>
    <property type="evidence" value="ECO:0007669"/>
    <property type="project" value="InterPro"/>
</dbReference>
<evidence type="ECO:0000259" key="1">
    <source>
        <dbReference type="PROSITE" id="PS50011"/>
    </source>
</evidence>
<dbReference type="SUPFAM" id="SSF56112">
    <property type="entry name" value="Protein kinase-like (PK-like)"/>
    <property type="match status" value="1"/>
</dbReference>
<name>A0A397U5I7_9GLOM</name>
<dbReference type="OrthoDB" id="346907at2759"/>
<dbReference type="STRING" id="44941.A0A397U5I7"/>
<comment type="caution">
    <text evidence="2">The sequence shown here is derived from an EMBL/GenBank/DDBJ whole genome shotgun (WGS) entry which is preliminary data.</text>
</comment>
<organism evidence="2 3">
    <name type="scientific">Gigaspora rosea</name>
    <dbReference type="NCBI Taxonomy" id="44941"/>
    <lineage>
        <taxon>Eukaryota</taxon>
        <taxon>Fungi</taxon>
        <taxon>Fungi incertae sedis</taxon>
        <taxon>Mucoromycota</taxon>
        <taxon>Glomeromycotina</taxon>
        <taxon>Glomeromycetes</taxon>
        <taxon>Diversisporales</taxon>
        <taxon>Gigasporaceae</taxon>
        <taxon>Gigaspora</taxon>
    </lineage>
</organism>
<evidence type="ECO:0000313" key="2">
    <source>
        <dbReference type="EMBL" id="RIB05522.1"/>
    </source>
</evidence>
<evidence type="ECO:0000313" key="3">
    <source>
        <dbReference type="Proteomes" id="UP000266673"/>
    </source>
</evidence>
<dbReference type="EMBL" id="QKWP01001967">
    <property type="protein sequence ID" value="RIB05522.1"/>
    <property type="molecule type" value="Genomic_DNA"/>
</dbReference>
<feature type="domain" description="Protein kinase" evidence="1">
    <location>
        <begin position="1"/>
        <end position="159"/>
    </location>
</feature>
<dbReference type="Pfam" id="PF07714">
    <property type="entry name" value="PK_Tyr_Ser-Thr"/>
    <property type="match status" value="1"/>
</dbReference>
<dbReference type="InterPro" id="IPR000719">
    <property type="entry name" value="Prot_kinase_dom"/>
</dbReference>
<protein>
    <submittedName>
        <fullName evidence="2">Kinase-like domain-containing protein</fullName>
    </submittedName>
</protein>
<reference evidence="2 3" key="1">
    <citation type="submission" date="2018-06" db="EMBL/GenBank/DDBJ databases">
        <title>Comparative genomics reveals the genomic features of Rhizophagus irregularis, R. cerebriforme, R. diaphanum and Gigaspora rosea, and their symbiotic lifestyle signature.</title>
        <authorList>
            <person name="Morin E."/>
            <person name="San Clemente H."/>
            <person name="Chen E.C.H."/>
            <person name="De La Providencia I."/>
            <person name="Hainaut M."/>
            <person name="Kuo A."/>
            <person name="Kohler A."/>
            <person name="Murat C."/>
            <person name="Tang N."/>
            <person name="Roy S."/>
            <person name="Loubradou J."/>
            <person name="Henrissat B."/>
            <person name="Grigoriev I.V."/>
            <person name="Corradi N."/>
            <person name="Roux C."/>
            <person name="Martin F.M."/>
        </authorList>
    </citation>
    <scope>NUCLEOTIDE SEQUENCE [LARGE SCALE GENOMIC DNA]</scope>
    <source>
        <strain evidence="2 3">DAOM 194757</strain>
    </source>
</reference>
<dbReference type="PROSITE" id="PS50011">
    <property type="entry name" value="PROTEIN_KINASE_DOM"/>
    <property type="match status" value="1"/>
</dbReference>
<dbReference type="InterPro" id="IPR011009">
    <property type="entry name" value="Kinase-like_dom_sf"/>
</dbReference>
<dbReference type="InterPro" id="IPR050167">
    <property type="entry name" value="Ser_Thr_protein_kinase"/>
</dbReference>
<keyword evidence="3" id="KW-1185">Reference proteome</keyword>
<accession>A0A397U5I7</accession>
<gene>
    <name evidence="2" type="ORF">C2G38_1986932</name>
</gene>
<sequence>MKWEDKLKLLNYIIFNLEAFHSQGYIHRNLHSGNILQDDLRSAYISDLGLSKFNPKRKKDGVFGILPYIAPEVLMRQPYTKKSDIYSFGIIMWEILHGVPVSYYHKFSKQQLQLKICYNNLRPPVNNEAPQCYVSLMKECWDKEPEKRPTAEKLSEIFMKWKNDKGVLLELNNSKIMLGTIEGSYIDMLSGGSKLVPFTESILNIVGGLQN</sequence>
<dbReference type="InterPro" id="IPR001245">
    <property type="entry name" value="Ser-Thr/Tyr_kinase_cat_dom"/>
</dbReference>
<dbReference type="PANTHER" id="PTHR23257">
    <property type="entry name" value="SERINE-THREONINE PROTEIN KINASE"/>
    <property type="match status" value="1"/>
</dbReference>
<dbReference type="Gene3D" id="1.10.510.10">
    <property type="entry name" value="Transferase(Phosphotransferase) domain 1"/>
    <property type="match status" value="1"/>
</dbReference>
<dbReference type="PRINTS" id="PR00109">
    <property type="entry name" value="TYRKINASE"/>
</dbReference>